<comment type="caution">
    <text evidence="1">The sequence shown here is derived from an EMBL/GenBank/DDBJ whole genome shotgun (WGS) entry which is preliminary data.</text>
</comment>
<evidence type="ECO:0000313" key="1">
    <source>
        <dbReference type="EMBL" id="GMT02106.1"/>
    </source>
</evidence>
<dbReference type="EMBL" id="BTSX01000005">
    <property type="protein sequence ID" value="GMT02106.1"/>
    <property type="molecule type" value="Genomic_DNA"/>
</dbReference>
<sequence>NDRLAKIGNPARMRRARRIRCRRTRETRQSPSLISFPLLKWLHQSREPVDTHYPPSCTLAVCSTDEVILELEYGEKEETGEETKEEEEKG</sequence>
<reference evidence="1" key="1">
    <citation type="submission" date="2023-10" db="EMBL/GenBank/DDBJ databases">
        <title>Genome assembly of Pristionchus species.</title>
        <authorList>
            <person name="Yoshida K."/>
            <person name="Sommer R.J."/>
        </authorList>
    </citation>
    <scope>NUCLEOTIDE SEQUENCE</scope>
    <source>
        <strain evidence="1">RS0144</strain>
    </source>
</reference>
<accession>A0AAV5U6J6</accession>
<organism evidence="1 2">
    <name type="scientific">Pristionchus entomophagus</name>
    <dbReference type="NCBI Taxonomy" id="358040"/>
    <lineage>
        <taxon>Eukaryota</taxon>
        <taxon>Metazoa</taxon>
        <taxon>Ecdysozoa</taxon>
        <taxon>Nematoda</taxon>
        <taxon>Chromadorea</taxon>
        <taxon>Rhabditida</taxon>
        <taxon>Rhabditina</taxon>
        <taxon>Diplogasteromorpha</taxon>
        <taxon>Diplogasteroidea</taxon>
        <taxon>Neodiplogasteridae</taxon>
        <taxon>Pristionchus</taxon>
    </lineage>
</organism>
<feature type="non-terminal residue" evidence="1">
    <location>
        <position position="90"/>
    </location>
</feature>
<feature type="non-terminal residue" evidence="1">
    <location>
        <position position="1"/>
    </location>
</feature>
<dbReference type="AlphaFoldDB" id="A0AAV5U6J6"/>
<dbReference type="Proteomes" id="UP001432027">
    <property type="component" value="Unassembled WGS sequence"/>
</dbReference>
<keyword evidence="2" id="KW-1185">Reference proteome</keyword>
<protein>
    <submittedName>
        <fullName evidence="1">Uncharacterized protein</fullName>
    </submittedName>
</protein>
<gene>
    <name evidence="1" type="ORF">PENTCL1PPCAC_24280</name>
</gene>
<evidence type="ECO:0000313" key="2">
    <source>
        <dbReference type="Proteomes" id="UP001432027"/>
    </source>
</evidence>
<name>A0AAV5U6J6_9BILA</name>
<proteinExistence type="predicted"/>